<protein>
    <submittedName>
        <fullName evidence="1">Dehydration-responsive element-binding protein 2D</fullName>
    </submittedName>
</protein>
<dbReference type="EMBL" id="KV003188">
    <property type="protein sequence ID" value="KZV36896.1"/>
    <property type="molecule type" value="Genomic_DNA"/>
</dbReference>
<dbReference type="AlphaFoldDB" id="A0A2Z7BRK8"/>
<proteinExistence type="predicted"/>
<name>A0A2Z7BRK8_9LAMI</name>
<evidence type="ECO:0000313" key="1">
    <source>
        <dbReference type="EMBL" id="KZV36896.1"/>
    </source>
</evidence>
<gene>
    <name evidence="1" type="ORF">F511_33436</name>
</gene>
<reference evidence="1 2" key="1">
    <citation type="journal article" date="2015" name="Proc. Natl. Acad. Sci. U.S.A.">
        <title>The resurrection genome of Boea hygrometrica: A blueprint for survival of dehydration.</title>
        <authorList>
            <person name="Xiao L."/>
            <person name="Yang G."/>
            <person name="Zhang L."/>
            <person name="Yang X."/>
            <person name="Zhao S."/>
            <person name="Ji Z."/>
            <person name="Zhou Q."/>
            <person name="Hu M."/>
            <person name="Wang Y."/>
            <person name="Chen M."/>
            <person name="Xu Y."/>
            <person name="Jin H."/>
            <person name="Xiao X."/>
            <person name="Hu G."/>
            <person name="Bao F."/>
            <person name="Hu Y."/>
            <person name="Wan P."/>
            <person name="Li L."/>
            <person name="Deng X."/>
            <person name="Kuang T."/>
            <person name="Xiang C."/>
            <person name="Zhu J.K."/>
            <person name="Oliver M.J."/>
            <person name="He Y."/>
        </authorList>
    </citation>
    <scope>NUCLEOTIDE SEQUENCE [LARGE SCALE GENOMIC DNA]</scope>
    <source>
        <strain evidence="2">cv. XS01</strain>
    </source>
</reference>
<accession>A0A2Z7BRK8</accession>
<sequence>MARSWLNPGWCAGAWRGRRVRAAPLTSCSHASWLMAGAVACSGGTGWTQGGPVDGAQAKGGRSREVEGLQEGVAQGGGMLQGWRVCMDRPIRLHQLIGFGWTGSIERAEHLGSLGLNGAGDYPVDFIPNDVKFKKILESGSFQLVSELWFWWGTSLLWGARKSHYQYIDRSTPMYVYEDFTELLKLADSSVPLPVFDDVSFAGMRCVDDVSLAVEEVWSLVLFVLRSVFCWREVLTTSFHERSVLR</sequence>
<keyword evidence="2" id="KW-1185">Reference proteome</keyword>
<organism evidence="1 2">
    <name type="scientific">Dorcoceras hygrometricum</name>
    <dbReference type="NCBI Taxonomy" id="472368"/>
    <lineage>
        <taxon>Eukaryota</taxon>
        <taxon>Viridiplantae</taxon>
        <taxon>Streptophyta</taxon>
        <taxon>Embryophyta</taxon>
        <taxon>Tracheophyta</taxon>
        <taxon>Spermatophyta</taxon>
        <taxon>Magnoliopsida</taxon>
        <taxon>eudicotyledons</taxon>
        <taxon>Gunneridae</taxon>
        <taxon>Pentapetalae</taxon>
        <taxon>asterids</taxon>
        <taxon>lamiids</taxon>
        <taxon>Lamiales</taxon>
        <taxon>Gesneriaceae</taxon>
        <taxon>Didymocarpoideae</taxon>
        <taxon>Trichosporeae</taxon>
        <taxon>Loxocarpinae</taxon>
        <taxon>Dorcoceras</taxon>
    </lineage>
</organism>
<dbReference type="Proteomes" id="UP000250235">
    <property type="component" value="Unassembled WGS sequence"/>
</dbReference>
<evidence type="ECO:0000313" key="2">
    <source>
        <dbReference type="Proteomes" id="UP000250235"/>
    </source>
</evidence>